<evidence type="ECO:0000256" key="1">
    <source>
        <dbReference type="SAM" id="MobiDB-lite"/>
    </source>
</evidence>
<keyword evidence="2" id="KW-0812">Transmembrane</keyword>
<accession>A0A1I1IY91</accession>
<feature type="transmembrane region" description="Helical" evidence="2">
    <location>
        <begin position="40"/>
        <end position="66"/>
    </location>
</feature>
<organism evidence="3 4">
    <name type="scientific">Klenkia taihuensis</name>
    <dbReference type="NCBI Taxonomy" id="1225127"/>
    <lineage>
        <taxon>Bacteria</taxon>
        <taxon>Bacillati</taxon>
        <taxon>Actinomycetota</taxon>
        <taxon>Actinomycetes</taxon>
        <taxon>Geodermatophilales</taxon>
        <taxon>Geodermatophilaceae</taxon>
        <taxon>Klenkia</taxon>
    </lineage>
</organism>
<proteinExistence type="predicted"/>
<keyword evidence="2" id="KW-1133">Transmembrane helix</keyword>
<sequence>MTTTNEFGKVLQAAGAPEGPSPGWAELHAGWRSRRPPAALVLAGVLGALTPLALAALAVLVVARAVTSDAGLFPRVLVPVLLVGILLGLAALCLRGVLRAVHLGDTRGLRFPSRVAGIVCVPVAGFLVFWTQVRGNPVEASMAAPFAFLALTLLPVPLLAAPAVRRWPTEVLLRRGPTVRSGWEVWAFLQARPHRCGQVLALPPGGAEPVADAERTGAVLRGACPRCGQPYAVTFADAPPDERAAPDDPLALGARGSRGSGLGGGDWQHLATTLAVPEELDVAAAGTAALGTALAHGAVSVQATAELLALVPPHRRSVPSWRLAGHPLPLAQSTRELTRTVLQRQAGERRARVEQVHAELVRRGAAPPDLPW</sequence>
<name>A0A1I1IY91_9ACTN</name>
<feature type="region of interest" description="Disordered" evidence="1">
    <location>
        <begin position="238"/>
        <end position="264"/>
    </location>
</feature>
<feature type="transmembrane region" description="Helical" evidence="2">
    <location>
        <begin position="115"/>
        <end position="133"/>
    </location>
</feature>
<gene>
    <name evidence="3" type="ORF">SAMN05661030_0829</name>
</gene>
<dbReference type="EMBL" id="FOMD01000001">
    <property type="protein sequence ID" value="SFC38180.1"/>
    <property type="molecule type" value="Genomic_DNA"/>
</dbReference>
<feature type="transmembrane region" description="Helical" evidence="2">
    <location>
        <begin position="145"/>
        <end position="164"/>
    </location>
</feature>
<dbReference type="AlphaFoldDB" id="A0A1I1IY91"/>
<evidence type="ECO:0000313" key="4">
    <source>
        <dbReference type="Proteomes" id="UP000199022"/>
    </source>
</evidence>
<protein>
    <submittedName>
        <fullName evidence="3">Uncharacterized protein</fullName>
    </submittedName>
</protein>
<feature type="transmembrane region" description="Helical" evidence="2">
    <location>
        <begin position="72"/>
        <end position="94"/>
    </location>
</feature>
<reference evidence="4" key="1">
    <citation type="submission" date="2016-10" db="EMBL/GenBank/DDBJ databases">
        <authorList>
            <person name="Varghese N."/>
            <person name="Submissions S."/>
        </authorList>
    </citation>
    <scope>NUCLEOTIDE SEQUENCE [LARGE SCALE GENOMIC DNA]</scope>
    <source>
        <strain evidence="4">DSM 45962</strain>
    </source>
</reference>
<evidence type="ECO:0000256" key="2">
    <source>
        <dbReference type="SAM" id="Phobius"/>
    </source>
</evidence>
<dbReference type="Proteomes" id="UP000199022">
    <property type="component" value="Unassembled WGS sequence"/>
</dbReference>
<keyword evidence="4" id="KW-1185">Reference proteome</keyword>
<dbReference type="STRING" id="1225127.SAMN05661030_0829"/>
<keyword evidence="2" id="KW-0472">Membrane</keyword>
<evidence type="ECO:0000313" key="3">
    <source>
        <dbReference type="EMBL" id="SFC38180.1"/>
    </source>
</evidence>